<dbReference type="InterPro" id="IPR002347">
    <property type="entry name" value="SDR_fam"/>
</dbReference>
<protein>
    <submittedName>
        <fullName evidence="2">NADP-dependent 3-hydroxy acid dehydrogenase YdfG</fullName>
    </submittedName>
</protein>
<name>A0A1T5F395_9SPHN</name>
<dbReference type="STRING" id="439228.SAMN06295920_10896"/>
<dbReference type="PROSITE" id="PS00061">
    <property type="entry name" value="ADH_SHORT"/>
    <property type="match status" value="1"/>
</dbReference>
<dbReference type="EMBL" id="FUYM01000008">
    <property type="protein sequence ID" value="SKB90662.1"/>
    <property type="molecule type" value="Genomic_DNA"/>
</dbReference>
<dbReference type="InterPro" id="IPR036291">
    <property type="entry name" value="NAD(P)-bd_dom_sf"/>
</dbReference>
<dbReference type="OrthoDB" id="9793825at2"/>
<proteinExistence type="inferred from homology"/>
<dbReference type="GO" id="GO:0008202">
    <property type="term" value="P:steroid metabolic process"/>
    <property type="evidence" value="ECO:0007669"/>
    <property type="project" value="TreeGrafter"/>
</dbReference>
<dbReference type="PANTHER" id="PTHR43313">
    <property type="entry name" value="SHORT-CHAIN DEHYDROGENASE/REDUCTASE FAMILY 9C"/>
    <property type="match status" value="1"/>
</dbReference>
<dbReference type="Proteomes" id="UP000189818">
    <property type="component" value="Unassembled WGS sequence"/>
</dbReference>
<gene>
    <name evidence="2" type="ORF">SAMN06295920_10896</name>
</gene>
<reference evidence="3" key="1">
    <citation type="submission" date="2017-02" db="EMBL/GenBank/DDBJ databases">
        <authorList>
            <person name="Varghese N."/>
            <person name="Submissions S."/>
        </authorList>
    </citation>
    <scope>NUCLEOTIDE SEQUENCE [LARGE SCALE GENOMIC DNA]</scope>
    <source>
        <strain evidence="3">UM2</strain>
    </source>
</reference>
<accession>A0A1T5F395</accession>
<evidence type="ECO:0000256" key="1">
    <source>
        <dbReference type="RuleBase" id="RU000363"/>
    </source>
</evidence>
<organism evidence="2 3">
    <name type="scientific">Rhizorhabdus histidinilytica</name>
    <dbReference type="NCBI Taxonomy" id="439228"/>
    <lineage>
        <taxon>Bacteria</taxon>
        <taxon>Pseudomonadati</taxon>
        <taxon>Pseudomonadota</taxon>
        <taxon>Alphaproteobacteria</taxon>
        <taxon>Sphingomonadales</taxon>
        <taxon>Sphingomonadaceae</taxon>
        <taxon>Rhizorhabdus</taxon>
    </lineage>
</organism>
<dbReference type="PANTHER" id="PTHR43313:SF1">
    <property type="entry name" value="3BETA-HYDROXYSTEROID DEHYDROGENASE DHS-16"/>
    <property type="match status" value="1"/>
</dbReference>
<dbReference type="RefSeq" id="WP_079649466.1">
    <property type="nucleotide sequence ID" value="NZ_FUYM01000008.1"/>
</dbReference>
<dbReference type="PRINTS" id="PR00080">
    <property type="entry name" value="SDRFAMILY"/>
</dbReference>
<dbReference type="PRINTS" id="PR00081">
    <property type="entry name" value="GDHRDH"/>
</dbReference>
<comment type="similarity">
    <text evidence="1">Belongs to the short-chain dehydrogenases/reductases (SDR) family.</text>
</comment>
<dbReference type="GO" id="GO:0016491">
    <property type="term" value="F:oxidoreductase activity"/>
    <property type="evidence" value="ECO:0007669"/>
    <property type="project" value="TreeGrafter"/>
</dbReference>
<dbReference type="AlphaFoldDB" id="A0A1T5F395"/>
<dbReference type="Gene3D" id="3.40.50.720">
    <property type="entry name" value="NAD(P)-binding Rossmann-like Domain"/>
    <property type="match status" value="1"/>
</dbReference>
<dbReference type="InterPro" id="IPR020904">
    <property type="entry name" value="Sc_DH/Rdtase_CS"/>
</dbReference>
<dbReference type="SUPFAM" id="SSF51735">
    <property type="entry name" value="NAD(P)-binding Rossmann-fold domains"/>
    <property type="match status" value="1"/>
</dbReference>
<dbReference type="Pfam" id="PF00106">
    <property type="entry name" value="adh_short"/>
    <property type="match status" value="1"/>
</dbReference>
<evidence type="ECO:0000313" key="3">
    <source>
        <dbReference type="Proteomes" id="UP000189818"/>
    </source>
</evidence>
<keyword evidence="3" id="KW-1185">Reference proteome</keyword>
<evidence type="ECO:0000313" key="2">
    <source>
        <dbReference type="EMBL" id="SKB90662.1"/>
    </source>
</evidence>
<sequence length="281" mass="30164">MRAAVVTGASSGIGRATAALLVERGWQVFGSVRTEAQAEALSAELGPDLVPLRFDLRDGPAIARAAEQVAAALGADRLAGLVNNAGLAHFGPLAQQPIEDWQAQIDVNLTGTLRVVQAFLPLLGSDRARSGAPGRIVTISSVSGRITLPFTSGYSASKHGLEALSDAMRRELAIYGIRTIVIQPGAVRTPIWDKIDRPEDQRFQDGDFGGLFARFKTAFAAAGEAALPPERFAALVHHVLTVRNPRPRYALMRGWLTHWTLPRLLPDRTLDRILAGQLGIS</sequence>